<gene>
    <name evidence="3" type="ORF">ALAG00032_LOCUS13691</name>
</gene>
<evidence type="ECO:0000256" key="1">
    <source>
        <dbReference type="SAM" id="MobiDB-lite"/>
    </source>
</evidence>
<organism evidence="3">
    <name type="scientific">Aureoumbra lagunensis</name>
    <dbReference type="NCBI Taxonomy" id="44058"/>
    <lineage>
        <taxon>Eukaryota</taxon>
        <taxon>Sar</taxon>
        <taxon>Stramenopiles</taxon>
        <taxon>Ochrophyta</taxon>
        <taxon>Pelagophyceae</taxon>
        <taxon>Pelagomonadales</taxon>
        <taxon>Aureoumbra</taxon>
    </lineage>
</organism>
<feature type="compositionally biased region" description="Gly residues" evidence="1">
    <location>
        <begin position="51"/>
        <end position="67"/>
    </location>
</feature>
<evidence type="ECO:0000313" key="3">
    <source>
        <dbReference type="EMBL" id="CAE0372906.1"/>
    </source>
</evidence>
<reference evidence="3" key="1">
    <citation type="submission" date="2021-01" db="EMBL/GenBank/DDBJ databases">
        <authorList>
            <person name="Corre E."/>
            <person name="Pelletier E."/>
            <person name="Niang G."/>
            <person name="Scheremetjew M."/>
            <person name="Finn R."/>
            <person name="Kale V."/>
            <person name="Holt S."/>
            <person name="Cochrane G."/>
            <person name="Meng A."/>
            <person name="Brown T."/>
            <person name="Cohen L."/>
        </authorList>
    </citation>
    <scope>NUCLEOTIDE SEQUENCE</scope>
    <source>
        <strain evidence="3">CCMP1510</strain>
    </source>
</reference>
<feature type="region of interest" description="Disordered" evidence="1">
    <location>
        <begin position="29"/>
        <end position="85"/>
    </location>
</feature>
<sequence>MRLMMLYKLGIIGMSVMVWIGQAFQSMNGQKRPGSWNAQPRRTTVDRTSFGVGGENSGLGGGSGGGSSSFDKMNNDNNDDDDKTRDVKIVTSSSEEGKRWKRLGNWAGTFWEDQFWGTLAKFGAVFALYNLIKDDFTKDLKDELKNTVKTEQLTSEIQSVNDKIDNKIDLVRSDLIIVLLLNSFVNVLVGKVNAK</sequence>
<keyword evidence="2" id="KW-0732">Signal</keyword>
<feature type="signal peptide" evidence="2">
    <location>
        <begin position="1"/>
        <end position="23"/>
    </location>
</feature>
<accession>A0A7S3NP37</accession>
<name>A0A7S3NP37_9STRA</name>
<protein>
    <submittedName>
        <fullName evidence="3">Uncharacterized protein</fullName>
    </submittedName>
</protein>
<dbReference type="EMBL" id="HBIJ01021030">
    <property type="protein sequence ID" value="CAE0372906.1"/>
    <property type="molecule type" value="Transcribed_RNA"/>
</dbReference>
<dbReference type="AlphaFoldDB" id="A0A7S3NP37"/>
<feature type="chain" id="PRO_5030540981" evidence="2">
    <location>
        <begin position="24"/>
        <end position="195"/>
    </location>
</feature>
<proteinExistence type="predicted"/>
<evidence type="ECO:0000256" key="2">
    <source>
        <dbReference type="SAM" id="SignalP"/>
    </source>
</evidence>